<protein>
    <recommendedName>
        <fullName evidence="3">Smg protein</fullName>
    </recommendedName>
</protein>
<dbReference type="OrthoDB" id="2112730at2"/>
<dbReference type="InterPro" id="IPR007456">
    <property type="entry name" value="Smg"/>
</dbReference>
<dbReference type="STRING" id="574087.Acear_1654"/>
<evidence type="ECO:0000313" key="1">
    <source>
        <dbReference type="EMBL" id="ADL13159.1"/>
    </source>
</evidence>
<sequence length="164" mass="19126">MNENVIEIVSYLVKQIMHNEDVIENEEQLVENLVSQGYEIADIDMAFELIFSSNIYDEENEVEANNHKFELTKSQRILDVRERFKLSIPVQGALLRLTNLGLISDDELEEVLEKTVHIKKKELGLKSLWNLLRKVIDEPTRLSVIIENSPEFESINSEHKQYIN</sequence>
<gene>
    <name evidence="1" type="ordered locus">Acear_1654</name>
</gene>
<dbReference type="AlphaFoldDB" id="D9QRL8"/>
<dbReference type="HOGENOM" id="CLU_1616719_0_0_9"/>
<keyword evidence="2" id="KW-1185">Reference proteome</keyword>
<evidence type="ECO:0000313" key="2">
    <source>
        <dbReference type="Proteomes" id="UP000001661"/>
    </source>
</evidence>
<organism evidence="1 2">
    <name type="scientific">Acetohalobium arabaticum (strain ATCC 49924 / DSM 5501 / Z-7288)</name>
    <dbReference type="NCBI Taxonomy" id="574087"/>
    <lineage>
        <taxon>Bacteria</taxon>
        <taxon>Bacillati</taxon>
        <taxon>Bacillota</taxon>
        <taxon>Clostridia</taxon>
        <taxon>Halanaerobiales</taxon>
        <taxon>Halobacteroidaceae</taxon>
        <taxon>Acetohalobium</taxon>
    </lineage>
</organism>
<dbReference type="RefSeq" id="WP_013278604.1">
    <property type="nucleotide sequence ID" value="NC_014378.1"/>
</dbReference>
<evidence type="ECO:0008006" key="3">
    <source>
        <dbReference type="Google" id="ProtNLM"/>
    </source>
</evidence>
<reference evidence="1 2" key="1">
    <citation type="journal article" date="2010" name="Stand. Genomic Sci.">
        <title>Complete genome sequence of Acetohalobium arabaticum type strain (Z-7288).</title>
        <authorList>
            <person name="Sikorski J."/>
            <person name="Lapidus A."/>
            <person name="Chertkov O."/>
            <person name="Lucas S."/>
            <person name="Copeland A."/>
            <person name="Glavina Del Rio T."/>
            <person name="Nolan M."/>
            <person name="Tice H."/>
            <person name="Cheng J.F."/>
            <person name="Han C."/>
            <person name="Brambilla E."/>
            <person name="Pitluck S."/>
            <person name="Liolios K."/>
            <person name="Ivanova N."/>
            <person name="Mavromatis K."/>
            <person name="Mikhailova N."/>
            <person name="Pati A."/>
            <person name="Bruce D."/>
            <person name="Detter C."/>
            <person name="Tapia R."/>
            <person name="Goodwin L."/>
            <person name="Chen A."/>
            <person name="Palaniappan K."/>
            <person name="Land M."/>
            <person name="Hauser L."/>
            <person name="Chang Y.J."/>
            <person name="Jeffries C.D."/>
            <person name="Rohde M."/>
            <person name="Goker M."/>
            <person name="Spring S."/>
            <person name="Woyke T."/>
            <person name="Bristow J."/>
            <person name="Eisen J.A."/>
            <person name="Markowitz V."/>
            <person name="Hugenholtz P."/>
            <person name="Kyrpides N.C."/>
            <person name="Klenk H.P."/>
        </authorList>
    </citation>
    <scope>NUCLEOTIDE SEQUENCE [LARGE SCALE GENOMIC DNA]</scope>
    <source>
        <strain evidence="2">ATCC 49924 / DSM 5501 / Z-7288</strain>
    </source>
</reference>
<accession>D9QRL8</accession>
<dbReference type="Pfam" id="PF04361">
    <property type="entry name" value="DUF494"/>
    <property type="match status" value="1"/>
</dbReference>
<name>D9QRL8_ACEAZ</name>
<dbReference type="EMBL" id="CP002105">
    <property type="protein sequence ID" value="ADL13159.1"/>
    <property type="molecule type" value="Genomic_DNA"/>
</dbReference>
<dbReference type="eggNOG" id="COG2922">
    <property type="taxonomic scope" value="Bacteria"/>
</dbReference>
<proteinExistence type="predicted"/>
<dbReference type="KEGG" id="aar:Acear_1654"/>
<dbReference type="Proteomes" id="UP000001661">
    <property type="component" value="Chromosome"/>
</dbReference>